<gene>
    <name evidence="13" type="ORF">BJ980_003016</name>
</gene>
<feature type="transmembrane region" description="Helical" evidence="10">
    <location>
        <begin position="744"/>
        <end position="769"/>
    </location>
</feature>
<comment type="caution">
    <text evidence="13">The sequence shown here is derived from an EMBL/GenBank/DDBJ whole genome shotgun (WGS) entry which is preliminary data.</text>
</comment>
<keyword evidence="4 10" id="KW-0812">Transmembrane</keyword>
<evidence type="ECO:0000259" key="11">
    <source>
        <dbReference type="PROSITE" id="PS50006"/>
    </source>
</evidence>
<keyword evidence="5" id="KW-0547">Nucleotide-binding</keyword>
<dbReference type="InterPro" id="IPR008984">
    <property type="entry name" value="SMAD_FHA_dom_sf"/>
</dbReference>
<dbReference type="PROSITE" id="PS50006">
    <property type="entry name" value="FHA_DOMAIN"/>
    <property type="match status" value="2"/>
</dbReference>
<feature type="compositionally biased region" description="Low complexity" evidence="9">
    <location>
        <begin position="116"/>
        <end position="134"/>
    </location>
</feature>
<dbReference type="Gene3D" id="3.40.50.300">
    <property type="entry name" value="P-loop containing nucleotide triphosphate hydrolases"/>
    <property type="match status" value="1"/>
</dbReference>
<dbReference type="InterPro" id="IPR017871">
    <property type="entry name" value="ABC_transporter-like_CS"/>
</dbReference>
<evidence type="ECO:0000256" key="6">
    <source>
        <dbReference type="ARBA" id="ARBA00022840"/>
    </source>
</evidence>
<keyword evidence="6" id="KW-0067">ATP-binding</keyword>
<organism evidence="13 14">
    <name type="scientific">Nocardioides daedukensis</name>
    <dbReference type="NCBI Taxonomy" id="634462"/>
    <lineage>
        <taxon>Bacteria</taxon>
        <taxon>Bacillati</taxon>
        <taxon>Actinomycetota</taxon>
        <taxon>Actinomycetes</taxon>
        <taxon>Propionibacteriales</taxon>
        <taxon>Nocardioidaceae</taxon>
        <taxon>Nocardioides</taxon>
    </lineage>
</organism>
<protein>
    <submittedName>
        <fullName evidence="13">ABC-type multidrug transport system ATPase subunit</fullName>
    </submittedName>
</protein>
<dbReference type="InterPro" id="IPR000253">
    <property type="entry name" value="FHA_dom"/>
</dbReference>
<dbReference type="CDD" id="cd00060">
    <property type="entry name" value="FHA"/>
    <property type="match status" value="2"/>
</dbReference>
<dbReference type="PANTHER" id="PTHR48041">
    <property type="entry name" value="ABC TRANSPORTER G FAMILY MEMBER 28"/>
    <property type="match status" value="1"/>
</dbReference>
<dbReference type="Pfam" id="PF00005">
    <property type="entry name" value="ABC_tran"/>
    <property type="match status" value="1"/>
</dbReference>
<dbReference type="InterPro" id="IPR027417">
    <property type="entry name" value="P-loop_NTPase"/>
</dbReference>
<dbReference type="InterPro" id="IPR013525">
    <property type="entry name" value="ABC2_TM"/>
</dbReference>
<dbReference type="RefSeq" id="WP_179503067.1">
    <property type="nucleotide sequence ID" value="NZ_JACCAA010000001.1"/>
</dbReference>
<dbReference type="AlphaFoldDB" id="A0A7Y9S4Y2"/>
<dbReference type="SMART" id="SM00382">
    <property type="entry name" value="AAA"/>
    <property type="match status" value="1"/>
</dbReference>
<feature type="region of interest" description="Disordered" evidence="9">
    <location>
        <begin position="102"/>
        <end position="272"/>
    </location>
</feature>
<evidence type="ECO:0000256" key="5">
    <source>
        <dbReference type="ARBA" id="ARBA00022741"/>
    </source>
</evidence>
<evidence type="ECO:0000256" key="4">
    <source>
        <dbReference type="ARBA" id="ARBA00022692"/>
    </source>
</evidence>
<feature type="domain" description="FHA" evidence="11">
    <location>
        <begin position="30"/>
        <end position="79"/>
    </location>
</feature>
<dbReference type="Proteomes" id="UP000540656">
    <property type="component" value="Unassembled WGS sequence"/>
</dbReference>
<dbReference type="GO" id="GO:0016020">
    <property type="term" value="C:membrane"/>
    <property type="evidence" value="ECO:0007669"/>
    <property type="project" value="UniProtKB-SubCell"/>
</dbReference>
<dbReference type="InterPro" id="IPR003593">
    <property type="entry name" value="AAA+_ATPase"/>
</dbReference>
<dbReference type="Gene3D" id="2.60.200.20">
    <property type="match status" value="2"/>
</dbReference>
<feature type="compositionally biased region" description="Low complexity" evidence="9">
    <location>
        <begin position="240"/>
        <end position="257"/>
    </location>
</feature>
<feature type="domain" description="FHA" evidence="11">
    <location>
        <begin position="282"/>
        <end position="330"/>
    </location>
</feature>
<sequence length="922" mass="96739">MSTMGHNGVAPTALRVTVQGSSREFLDSVVTIGRDAHAPISLPHPDVSRRHAEFRRTPQGWVLVDLGSTNGTFIGPRALTQEAISPDHPVIVTIGGQGGPSITVEVVSSGSGSGGSDPQPQAQSQAPAQSSGAGVPLSEMPPPVLPGTPPAGPPASEPAPWASSPAPDQPAPVDLGSMPPPQSSAQSPAPSPYPSSPSSAPVPQASPAPAPARHTGPTPIPAPAAEVGPTQPFRAGGGAWAAPVPGQAWRPTGTGSTPLPPPGHLADGHTVLPDDRNSDGLVTIGRSRTCEVILDDPLVSRQHATIAMAAVPILRDLDSFNGTYVNGRRLQGSTALAPGDEVIFGNQTFTWTGSNLASKATRTDLTLFAENLTTVTKTGKRLLENMTFELEPSSLTAVIGPSGAGKSTLLGALTGSSPATHGQVIWQGTDLYTHYEQLRFQIGLVPQSDIQHPQLSVRQGLSYAAMLRLPPDTTSAERGQRVQHVVSQMQLERQIDNRIGTQLSGGQKKRVSIATELLTAPPLLFLDEPTSGLDPGLDRDVMHQLRHLADEGRVVMVVTHSVLALDVCDNVLVLAPGGRRAYFGPPDGVLEHFGCRDYPQVFDLLDEPDLWHRIPAPPAPVETGRLPAMNAPLSQPPLQSMSRQFLTLVRRNLAVTVSDRLLLTMLLLLPLVLGGLSRVVPGSDGLGIARTVNDAGVMDHQEALTRLTILIMAAALMGTAVTIRELVGERPIFQREYAVGLSPGIYLLSKVVVLGTACFLQGVLVTWLATVGLPGPDGGGALGMGTFEIALAIGGLSFTMAVLGLAVSALVTSNEQTMPALVGLVMVQLVLCGALVPVAGRAVLEQLAWLAPARWAFSATASVTDLDKAKRSLPDQSEVTLDALYDQSVGQWMVNMSMLGLLTAVILAAAFWLVRRSATPRH</sequence>
<feature type="domain" description="ABC transporter" evidence="12">
    <location>
        <begin position="367"/>
        <end position="602"/>
    </location>
</feature>
<evidence type="ECO:0000313" key="13">
    <source>
        <dbReference type="EMBL" id="NYG60093.1"/>
    </source>
</evidence>
<reference evidence="13 14" key="1">
    <citation type="submission" date="2020-07" db="EMBL/GenBank/DDBJ databases">
        <title>Sequencing the genomes of 1000 actinobacteria strains.</title>
        <authorList>
            <person name="Klenk H.-P."/>
        </authorList>
    </citation>
    <scope>NUCLEOTIDE SEQUENCE [LARGE SCALE GENOMIC DNA]</scope>
    <source>
        <strain evidence="13 14">DSM 23819</strain>
    </source>
</reference>
<feature type="transmembrane region" description="Helical" evidence="10">
    <location>
        <begin position="789"/>
        <end position="811"/>
    </location>
</feature>
<feature type="compositionally biased region" description="Pro residues" evidence="9">
    <location>
        <begin position="139"/>
        <end position="157"/>
    </location>
</feature>
<dbReference type="PROSITE" id="PS50893">
    <property type="entry name" value="ABC_TRANSPORTER_2"/>
    <property type="match status" value="1"/>
</dbReference>
<evidence type="ECO:0000259" key="12">
    <source>
        <dbReference type="PROSITE" id="PS50893"/>
    </source>
</evidence>
<dbReference type="GO" id="GO:0140359">
    <property type="term" value="F:ABC-type transporter activity"/>
    <property type="evidence" value="ECO:0007669"/>
    <property type="project" value="InterPro"/>
</dbReference>
<evidence type="ECO:0000256" key="3">
    <source>
        <dbReference type="ARBA" id="ARBA00022553"/>
    </source>
</evidence>
<dbReference type="GO" id="GO:0016887">
    <property type="term" value="F:ATP hydrolysis activity"/>
    <property type="evidence" value="ECO:0007669"/>
    <property type="project" value="InterPro"/>
</dbReference>
<name>A0A7Y9S4Y2_9ACTN</name>
<dbReference type="SUPFAM" id="SSF52540">
    <property type="entry name" value="P-loop containing nucleoside triphosphate hydrolases"/>
    <property type="match status" value="1"/>
</dbReference>
<evidence type="ECO:0000256" key="2">
    <source>
        <dbReference type="ARBA" id="ARBA00022448"/>
    </source>
</evidence>
<dbReference type="Pfam" id="PF01061">
    <property type="entry name" value="ABC2_membrane"/>
    <property type="match status" value="1"/>
</dbReference>
<dbReference type="SMART" id="SM00240">
    <property type="entry name" value="FHA"/>
    <property type="match status" value="2"/>
</dbReference>
<dbReference type="InterPro" id="IPR003439">
    <property type="entry name" value="ABC_transporter-like_ATP-bd"/>
</dbReference>
<evidence type="ECO:0000256" key="8">
    <source>
        <dbReference type="ARBA" id="ARBA00023136"/>
    </source>
</evidence>
<keyword evidence="8 10" id="KW-0472">Membrane</keyword>
<keyword evidence="3" id="KW-0597">Phosphoprotein</keyword>
<comment type="subcellular location">
    <subcellularLocation>
        <location evidence="1">Membrane</location>
        <topology evidence="1">Multi-pass membrane protein</topology>
    </subcellularLocation>
</comment>
<keyword evidence="2" id="KW-0813">Transport</keyword>
<evidence type="ECO:0000256" key="1">
    <source>
        <dbReference type="ARBA" id="ARBA00004141"/>
    </source>
</evidence>
<dbReference type="SUPFAM" id="SSF49879">
    <property type="entry name" value="SMAD/FHA domain"/>
    <property type="match status" value="2"/>
</dbReference>
<accession>A0A7Y9S4Y2</accession>
<feature type="transmembrane region" description="Helical" evidence="10">
    <location>
        <begin position="818"/>
        <end position="840"/>
    </location>
</feature>
<evidence type="ECO:0000256" key="7">
    <source>
        <dbReference type="ARBA" id="ARBA00022989"/>
    </source>
</evidence>
<evidence type="ECO:0000256" key="9">
    <source>
        <dbReference type="SAM" id="MobiDB-lite"/>
    </source>
</evidence>
<keyword evidence="7 10" id="KW-1133">Transmembrane helix</keyword>
<dbReference type="InterPro" id="IPR050352">
    <property type="entry name" value="ABCG_transporters"/>
</dbReference>
<dbReference type="PROSITE" id="PS00211">
    <property type="entry name" value="ABC_TRANSPORTER_1"/>
    <property type="match status" value="1"/>
</dbReference>
<feature type="transmembrane region" description="Helical" evidence="10">
    <location>
        <begin position="703"/>
        <end position="723"/>
    </location>
</feature>
<keyword evidence="14" id="KW-1185">Reference proteome</keyword>
<evidence type="ECO:0000256" key="10">
    <source>
        <dbReference type="SAM" id="Phobius"/>
    </source>
</evidence>
<dbReference type="Pfam" id="PF00498">
    <property type="entry name" value="FHA"/>
    <property type="match status" value="2"/>
</dbReference>
<evidence type="ECO:0000313" key="14">
    <source>
        <dbReference type="Proteomes" id="UP000540656"/>
    </source>
</evidence>
<feature type="transmembrane region" description="Helical" evidence="10">
    <location>
        <begin position="892"/>
        <end position="914"/>
    </location>
</feature>
<dbReference type="GO" id="GO:0005524">
    <property type="term" value="F:ATP binding"/>
    <property type="evidence" value="ECO:0007669"/>
    <property type="project" value="UniProtKB-KW"/>
</dbReference>
<proteinExistence type="predicted"/>
<dbReference type="PANTHER" id="PTHR48041:SF139">
    <property type="entry name" value="PROTEIN SCARLET"/>
    <property type="match status" value="1"/>
</dbReference>
<dbReference type="EMBL" id="JACCAA010000001">
    <property type="protein sequence ID" value="NYG60093.1"/>
    <property type="molecule type" value="Genomic_DNA"/>
</dbReference>